<keyword evidence="3" id="KW-1185">Reference proteome</keyword>
<sequence length="65" mass="7092">MTTGKWYTARRFSHGLSRPVNDAAHAARRPPDGPSERPPSGLRDLLRDALRAAPAALDWRRTGGG</sequence>
<name>A0ABQ3U1D4_STRHY</name>
<dbReference type="Proteomes" id="UP001054854">
    <property type="component" value="Unassembled WGS sequence"/>
</dbReference>
<protein>
    <submittedName>
        <fullName evidence="2">Uncharacterized protein</fullName>
    </submittedName>
</protein>
<accession>A0ABQ3U1D4</accession>
<reference evidence="2" key="1">
    <citation type="submission" date="2024-05" db="EMBL/GenBank/DDBJ databases">
        <title>Whole genome shotgun sequence of Streptomyces hygroscopicus NBRC 113678.</title>
        <authorList>
            <person name="Komaki H."/>
            <person name="Tamura T."/>
        </authorList>
    </citation>
    <scope>NUCLEOTIDE SEQUENCE</scope>
    <source>
        <strain evidence="2">N11-34</strain>
    </source>
</reference>
<gene>
    <name evidence="2" type="ORF">TPA0910_36090</name>
</gene>
<evidence type="ECO:0000313" key="3">
    <source>
        <dbReference type="Proteomes" id="UP001054854"/>
    </source>
</evidence>
<comment type="caution">
    <text evidence="2">The sequence shown here is derived from an EMBL/GenBank/DDBJ whole genome shotgun (WGS) entry which is preliminary data.</text>
</comment>
<evidence type="ECO:0000256" key="1">
    <source>
        <dbReference type="SAM" id="MobiDB-lite"/>
    </source>
</evidence>
<feature type="region of interest" description="Disordered" evidence="1">
    <location>
        <begin position="1"/>
        <end position="42"/>
    </location>
</feature>
<evidence type="ECO:0000313" key="2">
    <source>
        <dbReference type="EMBL" id="GHJ29176.1"/>
    </source>
</evidence>
<organism evidence="2 3">
    <name type="scientific">Streptomyces hygroscopicus</name>
    <dbReference type="NCBI Taxonomy" id="1912"/>
    <lineage>
        <taxon>Bacteria</taxon>
        <taxon>Bacillati</taxon>
        <taxon>Actinomycetota</taxon>
        <taxon>Actinomycetes</taxon>
        <taxon>Kitasatosporales</taxon>
        <taxon>Streptomycetaceae</taxon>
        <taxon>Streptomyces</taxon>
        <taxon>Streptomyces violaceusniger group</taxon>
    </lineage>
</organism>
<proteinExistence type="predicted"/>
<dbReference type="EMBL" id="BNEK01000003">
    <property type="protein sequence ID" value="GHJ29176.1"/>
    <property type="molecule type" value="Genomic_DNA"/>
</dbReference>